<evidence type="ECO:0000256" key="3">
    <source>
        <dbReference type="ARBA" id="ARBA00022679"/>
    </source>
</evidence>
<dbReference type="GO" id="GO:0004673">
    <property type="term" value="F:protein histidine kinase activity"/>
    <property type="evidence" value="ECO:0007669"/>
    <property type="project" value="UniProtKB-EC"/>
</dbReference>
<dbReference type="SUPFAM" id="SSF55874">
    <property type="entry name" value="ATPase domain of HSP90 chaperone/DNA topoisomerase II/histidine kinase"/>
    <property type="match status" value="1"/>
</dbReference>
<name>A0A540VHL7_9GAMM</name>
<dbReference type="InterPro" id="IPR005467">
    <property type="entry name" value="His_kinase_dom"/>
</dbReference>
<evidence type="ECO:0000256" key="1">
    <source>
        <dbReference type="ARBA" id="ARBA00000085"/>
    </source>
</evidence>
<organism evidence="7 8">
    <name type="scientific">Spiribacter salinus</name>
    <dbReference type="NCBI Taxonomy" id="1335746"/>
    <lineage>
        <taxon>Bacteria</taxon>
        <taxon>Pseudomonadati</taxon>
        <taxon>Pseudomonadota</taxon>
        <taxon>Gammaproteobacteria</taxon>
        <taxon>Chromatiales</taxon>
        <taxon>Ectothiorhodospiraceae</taxon>
        <taxon>Spiribacter</taxon>
    </lineage>
</organism>
<feature type="domain" description="Histidine kinase" evidence="6">
    <location>
        <begin position="1"/>
        <end position="67"/>
    </location>
</feature>
<dbReference type="InterPro" id="IPR003594">
    <property type="entry name" value="HATPase_dom"/>
</dbReference>
<dbReference type="InterPro" id="IPR050736">
    <property type="entry name" value="Sensor_HK_Regulatory"/>
</dbReference>
<dbReference type="PANTHER" id="PTHR43711:SF31">
    <property type="entry name" value="HISTIDINE KINASE"/>
    <property type="match status" value="1"/>
</dbReference>
<evidence type="ECO:0000313" key="7">
    <source>
        <dbReference type="EMBL" id="TQE96268.1"/>
    </source>
</evidence>
<accession>A0A540VHL7</accession>
<dbReference type="PRINTS" id="PR00344">
    <property type="entry name" value="BCTRLSENSOR"/>
</dbReference>
<dbReference type="InterPro" id="IPR036890">
    <property type="entry name" value="HATPase_C_sf"/>
</dbReference>
<dbReference type="AlphaFoldDB" id="A0A540VHL7"/>
<protein>
    <recommendedName>
        <fullName evidence="2">histidine kinase</fullName>
        <ecNumber evidence="2">2.7.13.3</ecNumber>
    </recommendedName>
</protein>
<dbReference type="EMBL" id="VIFK01000350">
    <property type="protein sequence ID" value="TQE96268.1"/>
    <property type="molecule type" value="Genomic_DNA"/>
</dbReference>
<dbReference type="GO" id="GO:0000160">
    <property type="term" value="P:phosphorelay signal transduction system"/>
    <property type="evidence" value="ECO:0007669"/>
    <property type="project" value="UniProtKB-KW"/>
</dbReference>
<reference evidence="7 8" key="1">
    <citation type="submission" date="2019-06" db="EMBL/GenBank/DDBJ databases">
        <title>Metagenome assembled Genome of Spiribacter salinus SL48-SHIP from the microbial mat of Salt Lake 48 (Novosibirsk region, Russia).</title>
        <authorList>
            <person name="Shipova A."/>
            <person name="Rozanov A.S."/>
            <person name="Bryanskaya A.V."/>
            <person name="Peltek S.E."/>
        </authorList>
    </citation>
    <scope>NUCLEOTIDE SEQUENCE [LARGE SCALE GENOMIC DNA]</scope>
    <source>
        <strain evidence="7">SL48-SHIP-2</strain>
    </source>
</reference>
<dbReference type="EC" id="2.7.13.3" evidence="2"/>
<keyword evidence="4" id="KW-0418">Kinase</keyword>
<evidence type="ECO:0000256" key="4">
    <source>
        <dbReference type="ARBA" id="ARBA00022777"/>
    </source>
</evidence>
<dbReference type="Pfam" id="PF02518">
    <property type="entry name" value="HATPase_c"/>
    <property type="match status" value="1"/>
</dbReference>
<dbReference type="PANTHER" id="PTHR43711">
    <property type="entry name" value="TWO-COMPONENT HISTIDINE KINASE"/>
    <property type="match status" value="1"/>
</dbReference>
<evidence type="ECO:0000313" key="8">
    <source>
        <dbReference type="Proteomes" id="UP000315400"/>
    </source>
</evidence>
<sequence>MGIEAAFVNHIFDEFAQESSGLERSYQGSGLGLTVSRRLIERVGGQIQVDSIKEEGTTFHVTLPADIRSQVQGDT</sequence>
<dbReference type="InterPro" id="IPR004358">
    <property type="entry name" value="Sig_transdc_His_kin-like_C"/>
</dbReference>
<evidence type="ECO:0000259" key="6">
    <source>
        <dbReference type="PROSITE" id="PS50109"/>
    </source>
</evidence>
<dbReference type="Proteomes" id="UP000315400">
    <property type="component" value="Unassembled WGS sequence"/>
</dbReference>
<evidence type="ECO:0000256" key="5">
    <source>
        <dbReference type="ARBA" id="ARBA00023012"/>
    </source>
</evidence>
<gene>
    <name evidence="7" type="ORF">FKY71_16715</name>
</gene>
<comment type="catalytic activity">
    <reaction evidence="1">
        <text>ATP + protein L-histidine = ADP + protein N-phospho-L-histidine.</text>
        <dbReference type="EC" id="2.7.13.3"/>
    </reaction>
</comment>
<dbReference type="PROSITE" id="PS50109">
    <property type="entry name" value="HIS_KIN"/>
    <property type="match status" value="1"/>
</dbReference>
<dbReference type="Gene3D" id="3.30.565.10">
    <property type="entry name" value="Histidine kinase-like ATPase, C-terminal domain"/>
    <property type="match status" value="1"/>
</dbReference>
<comment type="caution">
    <text evidence="7">The sequence shown here is derived from an EMBL/GenBank/DDBJ whole genome shotgun (WGS) entry which is preliminary data.</text>
</comment>
<keyword evidence="3" id="KW-0808">Transferase</keyword>
<evidence type="ECO:0000256" key="2">
    <source>
        <dbReference type="ARBA" id="ARBA00012438"/>
    </source>
</evidence>
<keyword evidence="5" id="KW-0902">Two-component regulatory system</keyword>
<proteinExistence type="predicted"/>